<evidence type="ECO:0000313" key="2">
    <source>
        <dbReference type="Proteomes" id="UP000681967"/>
    </source>
</evidence>
<comment type="caution">
    <text evidence="1">The sequence shown here is derived from an EMBL/GenBank/DDBJ whole genome shotgun (WGS) entry which is preliminary data.</text>
</comment>
<reference evidence="1" key="1">
    <citation type="submission" date="2021-02" db="EMBL/GenBank/DDBJ databases">
        <authorList>
            <person name="Nowell W R."/>
        </authorList>
    </citation>
    <scope>NUCLEOTIDE SEQUENCE</scope>
</reference>
<dbReference type="Proteomes" id="UP000681967">
    <property type="component" value="Unassembled WGS sequence"/>
</dbReference>
<proteinExistence type="predicted"/>
<sequence length="21" mass="2667">QYQTNNTRRTYTWETAMKINF</sequence>
<name>A0A8S3E8V7_9BILA</name>
<organism evidence="1 2">
    <name type="scientific">Rotaria magnacalcarata</name>
    <dbReference type="NCBI Taxonomy" id="392030"/>
    <lineage>
        <taxon>Eukaryota</taxon>
        <taxon>Metazoa</taxon>
        <taxon>Spiralia</taxon>
        <taxon>Gnathifera</taxon>
        <taxon>Rotifera</taxon>
        <taxon>Eurotatoria</taxon>
        <taxon>Bdelloidea</taxon>
        <taxon>Philodinida</taxon>
        <taxon>Philodinidae</taxon>
        <taxon>Rotaria</taxon>
    </lineage>
</organism>
<protein>
    <submittedName>
        <fullName evidence="1">Uncharacterized protein</fullName>
    </submittedName>
</protein>
<accession>A0A8S3E8V7</accession>
<dbReference type="EMBL" id="CAJOBH010227737">
    <property type="protein sequence ID" value="CAF5058600.1"/>
    <property type="molecule type" value="Genomic_DNA"/>
</dbReference>
<feature type="non-terminal residue" evidence="1">
    <location>
        <position position="1"/>
    </location>
</feature>
<gene>
    <name evidence="1" type="ORF">BYL167_LOCUS58970</name>
</gene>
<dbReference type="AlphaFoldDB" id="A0A8S3E8V7"/>
<evidence type="ECO:0000313" key="1">
    <source>
        <dbReference type="EMBL" id="CAF5058600.1"/>
    </source>
</evidence>